<dbReference type="AlphaFoldDB" id="A0A1J0AD84"/>
<evidence type="ECO:0000256" key="1">
    <source>
        <dbReference type="ARBA" id="ARBA00005790"/>
    </source>
</evidence>
<keyword evidence="5 9" id="KW-0547">Nucleotide-binding</keyword>
<evidence type="ECO:0000313" key="12">
    <source>
        <dbReference type="Proteomes" id="UP000180235"/>
    </source>
</evidence>
<comment type="similarity">
    <text evidence="1 9">Belongs to the guanylate kinase family.</text>
</comment>
<comment type="function">
    <text evidence="9">Essential for recycling GMP and indirectly, cGMP.</text>
</comment>
<dbReference type="SUPFAM" id="SSF52540">
    <property type="entry name" value="P-loop containing nucleoside triphosphate hydrolases"/>
    <property type="match status" value="1"/>
</dbReference>
<dbReference type="InterPro" id="IPR008144">
    <property type="entry name" value="Guanylate_kin-like_dom"/>
</dbReference>
<protein>
    <recommendedName>
        <fullName evidence="3 9">Guanylate kinase</fullName>
        <ecNumber evidence="2 9">2.7.4.8</ecNumber>
    </recommendedName>
    <alternativeName>
        <fullName evidence="8 9">GMP kinase</fullName>
    </alternativeName>
</protein>
<proteinExistence type="inferred from homology"/>
<keyword evidence="7 9" id="KW-0067">ATP-binding</keyword>
<evidence type="ECO:0000259" key="10">
    <source>
        <dbReference type="PROSITE" id="PS50052"/>
    </source>
</evidence>
<evidence type="ECO:0000256" key="9">
    <source>
        <dbReference type="HAMAP-Rule" id="MF_00328"/>
    </source>
</evidence>
<evidence type="ECO:0000256" key="4">
    <source>
        <dbReference type="ARBA" id="ARBA00022679"/>
    </source>
</evidence>
<keyword evidence="9" id="KW-0963">Cytoplasm</keyword>
<evidence type="ECO:0000256" key="3">
    <source>
        <dbReference type="ARBA" id="ARBA00016296"/>
    </source>
</evidence>
<evidence type="ECO:0000256" key="8">
    <source>
        <dbReference type="ARBA" id="ARBA00030128"/>
    </source>
</evidence>
<comment type="subcellular location">
    <subcellularLocation>
        <location evidence="9">Cytoplasm</location>
    </subcellularLocation>
</comment>
<dbReference type="NCBIfam" id="TIGR03263">
    <property type="entry name" value="guanyl_kin"/>
    <property type="match status" value="1"/>
</dbReference>
<dbReference type="Proteomes" id="UP000180235">
    <property type="component" value="Chromosome"/>
</dbReference>
<feature type="domain" description="Guanylate kinase-like" evidence="10">
    <location>
        <begin position="4"/>
        <end position="182"/>
    </location>
</feature>
<keyword evidence="6 9" id="KW-0418">Kinase</keyword>
<dbReference type="Gene3D" id="3.30.63.10">
    <property type="entry name" value="Guanylate Kinase phosphate binding domain"/>
    <property type="match status" value="1"/>
</dbReference>
<dbReference type="PANTHER" id="PTHR23117:SF13">
    <property type="entry name" value="GUANYLATE KINASE"/>
    <property type="match status" value="1"/>
</dbReference>
<dbReference type="PROSITE" id="PS50052">
    <property type="entry name" value="GUANYLATE_KINASE_2"/>
    <property type="match status" value="1"/>
</dbReference>
<dbReference type="InterPro" id="IPR008145">
    <property type="entry name" value="GK/Ca_channel_bsu"/>
</dbReference>
<dbReference type="GO" id="GO:0005829">
    <property type="term" value="C:cytosol"/>
    <property type="evidence" value="ECO:0007669"/>
    <property type="project" value="TreeGrafter"/>
</dbReference>
<gene>
    <name evidence="9 11" type="primary">gmk</name>
    <name evidence="11" type="ORF">GlitD10_1576</name>
</gene>
<keyword evidence="4 9" id="KW-0808">Transferase</keyword>
<name>A0A1J0AD84_9CYAN</name>
<dbReference type="PANTHER" id="PTHR23117">
    <property type="entry name" value="GUANYLATE KINASE-RELATED"/>
    <property type="match status" value="1"/>
</dbReference>
<evidence type="ECO:0000256" key="6">
    <source>
        <dbReference type="ARBA" id="ARBA00022777"/>
    </source>
</evidence>
<dbReference type="EC" id="2.7.4.8" evidence="2 9"/>
<dbReference type="FunFam" id="3.30.63.10:FF:000002">
    <property type="entry name" value="Guanylate kinase 1"/>
    <property type="match status" value="1"/>
</dbReference>
<dbReference type="PROSITE" id="PS00856">
    <property type="entry name" value="GUANYLATE_KINASE_1"/>
    <property type="match status" value="1"/>
</dbReference>
<keyword evidence="12" id="KW-1185">Reference proteome</keyword>
<dbReference type="KEGG" id="glt:GlitD10_1576"/>
<evidence type="ECO:0000256" key="7">
    <source>
        <dbReference type="ARBA" id="ARBA00022840"/>
    </source>
</evidence>
<dbReference type="GO" id="GO:0005524">
    <property type="term" value="F:ATP binding"/>
    <property type="evidence" value="ECO:0007669"/>
    <property type="project" value="UniProtKB-UniRule"/>
</dbReference>
<dbReference type="EMBL" id="CP017675">
    <property type="protein sequence ID" value="APB33900.1"/>
    <property type="molecule type" value="Genomic_DNA"/>
</dbReference>
<accession>A0A1J0AD84</accession>
<dbReference type="OrthoDB" id="9808150at2"/>
<sequence length="192" mass="21271">MTEGRLIVLTGPSGVGKGTLLKHLCQRHPALRVSVSLTTRAPRPGEIPGQSYIFVSREEFQSAIAAGALLEWAEYAGNYYGTPRQPVVAALHQGQWVILEIEVVGARQIRQNFPQAQLVFICPPAWATLEQRLKQRGQDSETAIQKRLARAKDELQAAPEFDAQVVNDNLEQAIQELEIHLGLVSENNFPIL</sequence>
<evidence type="ECO:0000256" key="2">
    <source>
        <dbReference type="ARBA" id="ARBA00012961"/>
    </source>
</evidence>
<reference evidence="11 12" key="1">
    <citation type="submission" date="2016-10" db="EMBL/GenBank/DDBJ databases">
        <title>Description of Gloeomargarita lithophora gen. nov., sp. nov., a thylakoid-bearing basal-branching cyanobacterium with intracellular carbonates, and proposal for Gloeomargaritales ord. nov.</title>
        <authorList>
            <person name="Moreira D."/>
            <person name="Tavera R."/>
            <person name="Benzerara K."/>
            <person name="Skouri-Panet F."/>
            <person name="Couradeau E."/>
            <person name="Gerard E."/>
            <person name="Loussert C."/>
            <person name="Novelo E."/>
            <person name="Zivanovic Y."/>
            <person name="Lopez-Garcia P."/>
        </authorList>
    </citation>
    <scope>NUCLEOTIDE SEQUENCE [LARGE SCALE GENOMIC DNA]</scope>
    <source>
        <strain evidence="11 12">D10</strain>
    </source>
</reference>
<dbReference type="InterPro" id="IPR027417">
    <property type="entry name" value="P-loop_NTPase"/>
</dbReference>
<dbReference type="Pfam" id="PF00625">
    <property type="entry name" value="Guanylate_kin"/>
    <property type="match status" value="1"/>
</dbReference>
<dbReference type="HAMAP" id="MF_00328">
    <property type="entry name" value="Guanylate_kinase"/>
    <property type="match status" value="1"/>
</dbReference>
<evidence type="ECO:0000256" key="5">
    <source>
        <dbReference type="ARBA" id="ARBA00022741"/>
    </source>
</evidence>
<dbReference type="Gene3D" id="3.40.50.300">
    <property type="entry name" value="P-loop containing nucleotide triphosphate hydrolases"/>
    <property type="match status" value="1"/>
</dbReference>
<organism evidence="11 12">
    <name type="scientific">Gloeomargarita lithophora Alchichica-D10</name>
    <dbReference type="NCBI Taxonomy" id="1188229"/>
    <lineage>
        <taxon>Bacteria</taxon>
        <taxon>Bacillati</taxon>
        <taxon>Cyanobacteriota</taxon>
        <taxon>Cyanophyceae</taxon>
        <taxon>Gloeomargaritales</taxon>
        <taxon>Gloeomargaritaceae</taxon>
        <taxon>Gloeomargarita</taxon>
    </lineage>
</organism>
<evidence type="ECO:0000313" key="11">
    <source>
        <dbReference type="EMBL" id="APB33900.1"/>
    </source>
</evidence>
<dbReference type="RefSeq" id="WP_071454419.1">
    <property type="nucleotide sequence ID" value="NZ_CP017675.1"/>
</dbReference>
<dbReference type="SMART" id="SM00072">
    <property type="entry name" value="GuKc"/>
    <property type="match status" value="1"/>
</dbReference>
<comment type="catalytic activity">
    <reaction evidence="9">
        <text>GMP + ATP = GDP + ADP</text>
        <dbReference type="Rhea" id="RHEA:20780"/>
        <dbReference type="ChEBI" id="CHEBI:30616"/>
        <dbReference type="ChEBI" id="CHEBI:58115"/>
        <dbReference type="ChEBI" id="CHEBI:58189"/>
        <dbReference type="ChEBI" id="CHEBI:456216"/>
        <dbReference type="EC" id="2.7.4.8"/>
    </reaction>
</comment>
<dbReference type="GO" id="GO:0004385">
    <property type="term" value="F:GMP kinase activity"/>
    <property type="evidence" value="ECO:0007669"/>
    <property type="project" value="UniProtKB-UniRule"/>
</dbReference>
<feature type="binding site" evidence="9">
    <location>
        <begin position="11"/>
        <end position="18"/>
    </location>
    <ligand>
        <name>ATP</name>
        <dbReference type="ChEBI" id="CHEBI:30616"/>
    </ligand>
</feature>
<dbReference type="InterPro" id="IPR017665">
    <property type="entry name" value="Guanylate_kinase"/>
</dbReference>
<dbReference type="STRING" id="1188229.GlitD10_1576"/>
<dbReference type="CDD" id="cd00071">
    <property type="entry name" value="GMPK"/>
    <property type="match status" value="1"/>
</dbReference>
<dbReference type="InterPro" id="IPR020590">
    <property type="entry name" value="Guanylate_kinase_CS"/>
</dbReference>